<proteinExistence type="predicted"/>
<dbReference type="AlphaFoldDB" id="A0AB39YFQ7"/>
<evidence type="ECO:0000313" key="1">
    <source>
        <dbReference type="EMBL" id="XDV69105.1"/>
    </source>
</evidence>
<protein>
    <submittedName>
        <fullName evidence="1">Leader peptide</fullName>
    </submittedName>
</protein>
<gene>
    <name evidence="1" type="ORF">AB5J51_33570</name>
</gene>
<dbReference type="NCBIfam" id="NF042934">
    <property type="entry name" value="cis_reg_atten"/>
    <property type="match status" value="1"/>
</dbReference>
<accession>A0AB39YFQ7</accession>
<dbReference type="EMBL" id="CP165727">
    <property type="protein sequence ID" value="XDV69105.1"/>
    <property type="molecule type" value="Genomic_DNA"/>
</dbReference>
<name>A0AB39YFQ7_9ACTN</name>
<dbReference type="RefSeq" id="WP_353962368.1">
    <property type="nucleotide sequence ID" value="NZ_CP165727.1"/>
</dbReference>
<sequence length="26" mass="3165">MRYELLLYGRVHVDLVRYASARCRSH</sequence>
<dbReference type="InterPro" id="IPR049979">
    <property type="entry name" value="Cys_resp_CS_actino"/>
</dbReference>
<organism evidence="1">
    <name type="scientific">Streptomyces sp. R33</name>
    <dbReference type="NCBI Taxonomy" id="3238629"/>
    <lineage>
        <taxon>Bacteria</taxon>
        <taxon>Bacillati</taxon>
        <taxon>Actinomycetota</taxon>
        <taxon>Actinomycetes</taxon>
        <taxon>Kitasatosporales</taxon>
        <taxon>Streptomycetaceae</taxon>
        <taxon>Streptomyces</taxon>
    </lineage>
</organism>
<dbReference type="GeneID" id="300356894"/>
<reference evidence="1" key="1">
    <citation type="submission" date="2024-08" db="EMBL/GenBank/DDBJ databases">
        <authorList>
            <person name="Yu S.T."/>
        </authorList>
    </citation>
    <scope>NUCLEOTIDE SEQUENCE</scope>
    <source>
        <strain evidence="1">R33</strain>
    </source>
</reference>